<keyword evidence="3" id="KW-1185">Reference proteome</keyword>
<dbReference type="EMBL" id="CP063453">
    <property type="protein sequence ID" value="QOW01911.1"/>
    <property type="molecule type" value="Genomic_DNA"/>
</dbReference>
<organism evidence="2 3">
    <name type="scientific">Rhodococcus pyridinivorans</name>
    <dbReference type="NCBI Taxonomy" id="103816"/>
    <lineage>
        <taxon>Bacteria</taxon>
        <taxon>Bacillati</taxon>
        <taxon>Actinomycetota</taxon>
        <taxon>Actinomycetes</taxon>
        <taxon>Mycobacteriales</taxon>
        <taxon>Nocardiaceae</taxon>
        <taxon>Rhodococcus</taxon>
    </lineage>
</organism>
<name>A0A7M2XXW2_9NOCA</name>
<sequence length="621" mass="69182">MTKKYGRRNGKRGPKPKVSPCLPSERSAAQPPPDLPAHTQPSGFVLVCGNVGLTPLSPDARAELIASVNAHQALTMVAELYSELDIARSTHWQVRPISERVLVDIEAPWASRAFTHVRQGDHFLTSRGLGQLMREILEHGAFDTTLPPLDTDRLGRLLLSISSEQHSHPEFAGDLPTEQEIQEVVSRTFAMDLDATRIALRELIPDEIASYLYDTTLKLEILQANTYDTWFSPWPIEVNDPLLGQTPADAFASATGVDLRGVLQLGRIVEAQVRNGALEFTRNALLDKGAEPAAVDLLARSMSLSPAKFQRHMLEDRARGEVGHQRYTMTQFPFVAIDPDTFLLLRYQWGIDRFFGSTLHWETFGSFEAAGHRTTAKRFNQAMDFTFEHQVGRVLTRMARSSRLISHMVTEKEMQAQWTTRAGRIPSSCDWALLGDKITVVLDATNHPMNAALAQGLASVEAYEGDIDRTFTDRKFKQLAATISELRDRGWDGTNVGSDTDFIPLVIVPDTGLPNTTLIDYDLQVRSLPIFTEFEPHVFAPAVLTYADLQLLEGIADHYPGDIVELIGGWRHACMRTPIPIRLDDFLDQWGIQRPISKQVNQSHRALAALLGSPALDPEST</sequence>
<evidence type="ECO:0000313" key="2">
    <source>
        <dbReference type="EMBL" id="QOW01911.1"/>
    </source>
</evidence>
<geneLocation type="plasmid" evidence="2 3">
    <name>pSID</name>
</geneLocation>
<dbReference type="RefSeq" id="WP_138845927.1">
    <property type="nucleotide sequence ID" value="NZ_CP040720.1"/>
</dbReference>
<feature type="compositionally biased region" description="Basic residues" evidence="1">
    <location>
        <begin position="1"/>
        <end position="15"/>
    </location>
</feature>
<feature type="region of interest" description="Disordered" evidence="1">
    <location>
        <begin position="1"/>
        <end position="40"/>
    </location>
</feature>
<protein>
    <submittedName>
        <fullName evidence="2">Uncharacterized protein</fullName>
    </submittedName>
</protein>
<proteinExistence type="predicted"/>
<accession>A0A7M2XXW2</accession>
<gene>
    <name evidence="2" type="ORF">INP59_27535</name>
</gene>
<dbReference type="AlphaFoldDB" id="A0A7M2XXW2"/>
<dbReference type="Proteomes" id="UP000593818">
    <property type="component" value="Plasmid pSID"/>
</dbReference>
<reference evidence="2 3" key="1">
    <citation type="submission" date="2020-10" db="EMBL/GenBank/DDBJ databases">
        <title>Whole genome sequence of oil-degrading bacteria Rhodococcus pyridinivorans strain 5Ap.</title>
        <authorList>
            <person name="Akhremchuk A.E."/>
            <person name="Valentovich L.N."/>
            <person name="Charniauskaya M.I."/>
            <person name="Bukliarevich H.A."/>
            <person name="Titok M.A."/>
        </authorList>
    </citation>
    <scope>NUCLEOTIDE SEQUENCE [LARGE SCALE GENOMIC DNA]</scope>
    <source>
        <strain evidence="2 3">5Ap</strain>
        <plasmid evidence="2 3">pSID</plasmid>
    </source>
</reference>
<evidence type="ECO:0000256" key="1">
    <source>
        <dbReference type="SAM" id="MobiDB-lite"/>
    </source>
</evidence>
<keyword evidence="2" id="KW-0614">Plasmid</keyword>
<evidence type="ECO:0000313" key="3">
    <source>
        <dbReference type="Proteomes" id="UP000593818"/>
    </source>
</evidence>